<evidence type="ECO:0000256" key="8">
    <source>
        <dbReference type="ARBA" id="ARBA00023180"/>
    </source>
</evidence>
<keyword evidence="8" id="KW-0325">Glycoprotein</keyword>
<dbReference type="GO" id="GO:0098552">
    <property type="term" value="C:side of membrane"/>
    <property type="evidence" value="ECO:0007669"/>
    <property type="project" value="UniProtKB-KW"/>
</dbReference>
<evidence type="ECO:0000256" key="11">
    <source>
        <dbReference type="ARBA" id="ARBA00037868"/>
    </source>
</evidence>
<dbReference type="InterPro" id="IPR008972">
    <property type="entry name" value="Cupredoxin"/>
</dbReference>
<sequence length="374" mass="40823">MAISSTKTSANLLLLLFHAVILMSTLISSSLAYEFYVGDKDGWVQKPCETFNHWAEKQRFQIKDKLVFKYKNDSVLLVKKQSYDSCNITEPVKKLKDCGGGESEFRFNRAGPFYFISGETGHCKNGQKLVVVVMADRSNQGQSSPSPSPGPAGGGGPEQSTQSSSSSSSASSAFGGLLGAAAMSFGAVLHHTLVLLHRTHRCPDPHPPLNPSPKSSLSPPSKSPFPLLLLPPQGTSNQKPTNKIIMVFPGRSTFLLLLLAIIAQQSNLTTAGIIHDAITPFTVGGHDGGLTPSMTCEGSNCLYDESEGFEINPETGRRELLAPRRRFLSYDMLKKNQVPCNRRGVSYYNCSRRGRANPYRRGCSYITKCARDLR</sequence>
<evidence type="ECO:0000313" key="16">
    <source>
        <dbReference type="Proteomes" id="UP001418222"/>
    </source>
</evidence>
<dbReference type="InterPro" id="IPR003245">
    <property type="entry name" value="Phytocyanin_dom"/>
</dbReference>
<feature type="region of interest" description="Disordered" evidence="12">
    <location>
        <begin position="138"/>
        <end position="169"/>
    </location>
</feature>
<comment type="subcellular location">
    <subcellularLocation>
        <location evidence="11">Endomembrane system</location>
        <topology evidence="11">Lipid-anchor</topology>
    </subcellularLocation>
    <subcellularLocation>
        <location evidence="1">Membrane</location>
        <topology evidence="1">Lipid-anchor</topology>
        <topology evidence="1">GPI-anchor</topology>
    </subcellularLocation>
</comment>
<dbReference type="GO" id="GO:0005886">
    <property type="term" value="C:plasma membrane"/>
    <property type="evidence" value="ECO:0007669"/>
    <property type="project" value="TreeGrafter"/>
</dbReference>
<proteinExistence type="inferred from homology"/>
<dbReference type="Pfam" id="PF02298">
    <property type="entry name" value="Cu_bind_like"/>
    <property type="match status" value="1"/>
</dbReference>
<evidence type="ECO:0000256" key="12">
    <source>
        <dbReference type="SAM" id="MobiDB-lite"/>
    </source>
</evidence>
<evidence type="ECO:0000256" key="5">
    <source>
        <dbReference type="ARBA" id="ARBA00022729"/>
    </source>
</evidence>
<comment type="similarity">
    <text evidence="2">Belongs to the plant rapid alkalinization factor (RALF) family.</text>
</comment>
<dbReference type="InterPro" id="IPR041846">
    <property type="entry name" value="ENL_dom"/>
</dbReference>
<dbReference type="InterPro" id="IPR008801">
    <property type="entry name" value="RALF"/>
</dbReference>
<evidence type="ECO:0000256" key="1">
    <source>
        <dbReference type="ARBA" id="ARBA00004589"/>
    </source>
</evidence>
<dbReference type="CDD" id="cd11019">
    <property type="entry name" value="OsENODL1_like"/>
    <property type="match status" value="1"/>
</dbReference>
<dbReference type="Pfam" id="PF05498">
    <property type="entry name" value="RALF"/>
    <property type="match status" value="1"/>
</dbReference>
<evidence type="ECO:0000259" key="14">
    <source>
        <dbReference type="PROSITE" id="PS51485"/>
    </source>
</evidence>
<evidence type="ECO:0000256" key="4">
    <source>
        <dbReference type="ARBA" id="ARBA00022702"/>
    </source>
</evidence>
<keyword evidence="9" id="KW-0449">Lipoprotein</keyword>
<accession>A0AAP0BE33</accession>
<gene>
    <name evidence="15" type="primary">ENODL1</name>
    <name evidence="15" type="ORF">KSP39_PZI013100</name>
</gene>
<dbReference type="Gene3D" id="2.60.40.420">
    <property type="entry name" value="Cupredoxins - blue copper proteins"/>
    <property type="match status" value="1"/>
</dbReference>
<evidence type="ECO:0000256" key="10">
    <source>
        <dbReference type="ARBA" id="ARBA00035011"/>
    </source>
</evidence>
<organism evidence="15 16">
    <name type="scientific">Platanthera zijinensis</name>
    <dbReference type="NCBI Taxonomy" id="2320716"/>
    <lineage>
        <taxon>Eukaryota</taxon>
        <taxon>Viridiplantae</taxon>
        <taxon>Streptophyta</taxon>
        <taxon>Embryophyta</taxon>
        <taxon>Tracheophyta</taxon>
        <taxon>Spermatophyta</taxon>
        <taxon>Magnoliopsida</taxon>
        <taxon>Liliopsida</taxon>
        <taxon>Asparagales</taxon>
        <taxon>Orchidaceae</taxon>
        <taxon>Orchidoideae</taxon>
        <taxon>Orchideae</taxon>
        <taxon>Orchidinae</taxon>
        <taxon>Platanthera</taxon>
    </lineage>
</organism>
<evidence type="ECO:0000256" key="2">
    <source>
        <dbReference type="ARBA" id="ARBA00009178"/>
    </source>
</evidence>
<dbReference type="PANTHER" id="PTHR33021">
    <property type="entry name" value="BLUE COPPER PROTEIN"/>
    <property type="match status" value="1"/>
</dbReference>
<keyword evidence="5 13" id="KW-0732">Signal</keyword>
<dbReference type="GO" id="GO:0009055">
    <property type="term" value="F:electron transfer activity"/>
    <property type="evidence" value="ECO:0007669"/>
    <property type="project" value="InterPro"/>
</dbReference>
<feature type="region of interest" description="Disordered" evidence="12">
    <location>
        <begin position="204"/>
        <end position="236"/>
    </location>
</feature>
<keyword evidence="16" id="KW-1185">Reference proteome</keyword>
<dbReference type="Proteomes" id="UP001418222">
    <property type="component" value="Unassembled WGS sequence"/>
</dbReference>
<evidence type="ECO:0000256" key="13">
    <source>
        <dbReference type="SAM" id="SignalP"/>
    </source>
</evidence>
<evidence type="ECO:0000256" key="9">
    <source>
        <dbReference type="ARBA" id="ARBA00023288"/>
    </source>
</evidence>
<keyword evidence="4" id="KW-0372">Hormone</keyword>
<name>A0AAP0BE33_9ASPA</name>
<feature type="chain" id="PRO_5042948082" evidence="13">
    <location>
        <begin position="33"/>
        <end position="374"/>
    </location>
</feature>
<dbReference type="InterPro" id="IPR039391">
    <property type="entry name" value="Phytocyanin-like"/>
</dbReference>
<feature type="domain" description="Phytocyanin" evidence="14">
    <location>
        <begin position="33"/>
        <end position="135"/>
    </location>
</feature>
<dbReference type="EMBL" id="JBBWWQ010000011">
    <property type="protein sequence ID" value="KAK8936383.1"/>
    <property type="molecule type" value="Genomic_DNA"/>
</dbReference>
<dbReference type="PANTHER" id="PTHR33021:SF14">
    <property type="entry name" value="OS01G0272700 PROTEIN"/>
    <property type="match status" value="1"/>
</dbReference>
<dbReference type="GO" id="GO:0005179">
    <property type="term" value="F:hormone activity"/>
    <property type="evidence" value="ECO:0007669"/>
    <property type="project" value="UniProtKB-KW"/>
</dbReference>
<evidence type="ECO:0000256" key="3">
    <source>
        <dbReference type="ARBA" id="ARBA00022622"/>
    </source>
</evidence>
<feature type="compositionally biased region" description="Low complexity" evidence="12">
    <location>
        <begin position="212"/>
        <end position="232"/>
    </location>
</feature>
<dbReference type="PROSITE" id="PS51485">
    <property type="entry name" value="PHYTOCYANIN"/>
    <property type="match status" value="1"/>
</dbReference>
<comment type="similarity">
    <text evidence="10">Belongs to the early nodulin-like (ENODL) family.</text>
</comment>
<protein>
    <submittedName>
        <fullName evidence="15">Early nodulin-like protein 1</fullName>
    </submittedName>
</protein>
<dbReference type="FunFam" id="2.60.40.420:FF:000010">
    <property type="entry name" value="Early nodulin-like protein 1"/>
    <property type="match status" value="1"/>
</dbReference>
<feature type="compositionally biased region" description="Low complexity" evidence="12">
    <location>
        <begin position="158"/>
        <end position="169"/>
    </location>
</feature>
<evidence type="ECO:0000313" key="15">
    <source>
        <dbReference type="EMBL" id="KAK8936383.1"/>
    </source>
</evidence>
<reference evidence="15 16" key="1">
    <citation type="journal article" date="2022" name="Nat. Plants">
        <title>Genomes of leafy and leafless Platanthera orchids illuminate the evolution of mycoheterotrophy.</title>
        <authorList>
            <person name="Li M.H."/>
            <person name="Liu K.W."/>
            <person name="Li Z."/>
            <person name="Lu H.C."/>
            <person name="Ye Q.L."/>
            <person name="Zhang D."/>
            <person name="Wang J.Y."/>
            <person name="Li Y.F."/>
            <person name="Zhong Z.M."/>
            <person name="Liu X."/>
            <person name="Yu X."/>
            <person name="Liu D.K."/>
            <person name="Tu X.D."/>
            <person name="Liu B."/>
            <person name="Hao Y."/>
            <person name="Liao X.Y."/>
            <person name="Jiang Y.T."/>
            <person name="Sun W.H."/>
            <person name="Chen J."/>
            <person name="Chen Y.Q."/>
            <person name="Ai Y."/>
            <person name="Zhai J.W."/>
            <person name="Wu S.S."/>
            <person name="Zhou Z."/>
            <person name="Hsiao Y.Y."/>
            <person name="Wu W.L."/>
            <person name="Chen Y.Y."/>
            <person name="Lin Y.F."/>
            <person name="Hsu J.L."/>
            <person name="Li C.Y."/>
            <person name="Wang Z.W."/>
            <person name="Zhao X."/>
            <person name="Zhong W.Y."/>
            <person name="Ma X.K."/>
            <person name="Ma L."/>
            <person name="Huang J."/>
            <person name="Chen G.Z."/>
            <person name="Huang M.Z."/>
            <person name="Huang L."/>
            <person name="Peng D.H."/>
            <person name="Luo Y.B."/>
            <person name="Zou S.Q."/>
            <person name="Chen S.P."/>
            <person name="Lan S."/>
            <person name="Tsai W.C."/>
            <person name="Van de Peer Y."/>
            <person name="Liu Z.J."/>
        </authorList>
    </citation>
    <scope>NUCLEOTIDE SEQUENCE [LARGE SCALE GENOMIC DNA]</scope>
    <source>
        <strain evidence="15">Lor287</strain>
    </source>
</reference>
<evidence type="ECO:0000256" key="6">
    <source>
        <dbReference type="ARBA" id="ARBA00023136"/>
    </source>
</evidence>
<dbReference type="GO" id="GO:0012505">
    <property type="term" value="C:endomembrane system"/>
    <property type="evidence" value="ECO:0007669"/>
    <property type="project" value="UniProtKB-SubCell"/>
</dbReference>
<feature type="signal peptide" evidence="13">
    <location>
        <begin position="1"/>
        <end position="32"/>
    </location>
</feature>
<keyword evidence="3" id="KW-0336">GPI-anchor</keyword>
<dbReference type="AlphaFoldDB" id="A0AAP0BE33"/>
<comment type="caution">
    <text evidence="15">The sequence shown here is derived from an EMBL/GenBank/DDBJ whole genome shotgun (WGS) entry which is preliminary data.</text>
</comment>
<dbReference type="SUPFAM" id="SSF49503">
    <property type="entry name" value="Cupredoxins"/>
    <property type="match status" value="1"/>
</dbReference>
<keyword evidence="7" id="KW-1015">Disulfide bond</keyword>
<evidence type="ECO:0000256" key="7">
    <source>
        <dbReference type="ARBA" id="ARBA00023157"/>
    </source>
</evidence>
<keyword evidence="6" id="KW-0472">Membrane</keyword>